<feature type="binding site" evidence="12">
    <location>
        <position position="235"/>
    </location>
    <ligand>
        <name>Fe cation</name>
        <dbReference type="ChEBI" id="CHEBI:24875"/>
        <label>2</label>
    </ligand>
</feature>
<evidence type="ECO:0000256" key="8">
    <source>
        <dbReference type="ARBA" id="ARBA00023033"/>
    </source>
</evidence>
<dbReference type="InterPro" id="IPR024986">
    <property type="entry name" value="Nipped-B_C"/>
</dbReference>
<dbReference type="GO" id="GO:0019135">
    <property type="term" value="F:deoxyhypusine monooxygenase activity"/>
    <property type="evidence" value="ECO:0007669"/>
    <property type="project" value="UniProtKB-UniRule"/>
</dbReference>
<keyword evidence="7 12" id="KW-0408">Iron</keyword>
<feature type="region of interest" description="Disordered" evidence="13">
    <location>
        <begin position="2112"/>
        <end position="2174"/>
    </location>
</feature>
<reference evidence="15 16" key="1">
    <citation type="journal article" date="2014" name="PLoS ONE">
        <title>De novo Genome Assembly of the Fungal Plant Pathogen Pyrenophora semeniperda.</title>
        <authorList>
            <person name="Soliai M.M."/>
            <person name="Meyer S.E."/>
            <person name="Udall J.A."/>
            <person name="Elzinga D.E."/>
            <person name="Hermansen R.A."/>
            <person name="Bodily P.M."/>
            <person name="Hart A.A."/>
            <person name="Coleman C.E."/>
        </authorList>
    </citation>
    <scope>NUCLEOTIDE SEQUENCE [LARGE SCALE GENOMIC DNA]</scope>
    <source>
        <strain evidence="15 16">CCB06</strain>
        <tissue evidence="15">Mycelium</tissue>
    </source>
</reference>
<keyword evidence="8 12" id="KW-0503">Monooxygenase</keyword>
<dbReference type="Pfam" id="PF12830">
    <property type="entry name" value="Nipped-B_C"/>
    <property type="match status" value="1"/>
</dbReference>
<accession>A0A3M7MDX7</accession>
<comment type="pathway">
    <text evidence="2 12">Protein modification; eIF5A hypusination.</text>
</comment>
<keyword evidence="11" id="KW-0131">Cell cycle</keyword>
<evidence type="ECO:0000256" key="7">
    <source>
        <dbReference type="ARBA" id="ARBA00023004"/>
    </source>
</evidence>
<dbReference type="InterPro" id="IPR016024">
    <property type="entry name" value="ARM-type_fold"/>
</dbReference>
<dbReference type="InterPro" id="IPR033031">
    <property type="entry name" value="Scc2/Nipped-B"/>
</dbReference>
<dbReference type="GO" id="GO:0140588">
    <property type="term" value="P:chromatin looping"/>
    <property type="evidence" value="ECO:0007669"/>
    <property type="project" value="InterPro"/>
</dbReference>
<dbReference type="Pfam" id="PF13646">
    <property type="entry name" value="HEAT_2"/>
    <property type="match status" value="2"/>
</dbReference>
<comment type="cofactor">
    <cofactor evidence="12">
        <name>Fe(2+)</name>
        <dbReference type="ChEBI" id="CHEBI:29033"/>
    </cofactor>
    <text evidence="12">Binds 2 Fe(2+) ions per subunit.</text>
</comment>
<dbReference type="GO" id="GO:0010468">
    <property type="term" value="P:regulation of gene expression"/>
    <property type="evidence" value="ECO:0007669"/>
    <property type="project" value="InterPro"/>
</dbReference>
<evidence type="ECO:0000256" key="2">
    <source>
        <dbReference type="ARBA" id="ARBA00005041"/>
    </source>
</evidence>
<keyword evidence="5" id="KW-0677">Repeat</keyword>
<proteinExistence type="inferred from homology"/>
<dbReference type="Pfam" id="PF12765">
    <property type="entry name" value="Cohesin_HEAT"/>
    <property type="match status" value="1"/>
</dbReference>
<dbReference type="Gene3D" id="1.25.10.10">
    <property type="entry name" value="Leucine-rich Repeat Variant"/>
    <property type="match status" value="4"/>
</dbReference>
<name>A0A3M7MDX7_9PLEO</name>
<dbReference type="InterPro" id="IPR011989">
    <property type="entry name" value="ARM-like"/>
</dbReference>
<dbReference type="GO" id="GO:0046872">
    <property type="term" value="F:metal ion binding"/>
    <property type="evidence" value="ECO:0007669"/>
    <property type="project" value="UniProtKB-KW"/>
</dbReference>
<dbReference type="GO" id="GO:0003682">
    <property type="term" value="F:chromatin binding"/>
    <property type="evidence" value="ECO:0007669"/>
    <property type="project" value="TreeGrafter"/>
</dbReference>
<organism evidence="15 16">
    <name type="scientific">Pyrenophora seminiperda CCB06</name>
    <dbReference type="NCBI Taxonomy" id="1302712"/>
    <lineage>
        <taxon>Eukaryota</taxon>
        <taxon>Fungi</taxon>
        <taxon>Dikarya</taxon>
        <taxon>Ascomycota</taxon>
        <taxon>Pezizomycotina</taxon>
        <taxon>Dothideomycetes</taxon>
        <taxon>Pleosporomycetidae</taxon>
        <taxon>Pleosporales</taxon>
        <taxon>Pleosporineae</taxon>
        <taxon>Pleosporaceae</taxon>
        <taxon>Pyrenophora</taxon>
    </lineage>
</organism>
<feature type="binding site" evidence="12">
    <location>
        <position position="68"/>
    </location>
    <ligand>
        <name>Fe cation</name>
        <dbReference type="ChEBI" id="CHEBI:24875"/>
        <label>1</label>
    </ligand>
</feature>
<dbReference type="Proteomes" id="UP000265663">
    <property type="component" value="Unassembled WGS sequence"/>
</dbReference>
<dbReference type="EMBL" id="KE747833">
    <property type="protein sequence ID" value="RMZ72723.1"/>
    <property type="molecule type" value="Genomic_DNA"/>
</dbReference>
<evidence type="ECO:0000256" key="10">
    <source>
        <dbReference type="ARBA" id="ARBA00023256"/>
    </source>
</evidence>
<protein>
    <recommendedName>
        <fullName evidence="12">Deoxyhypusine hydroxylase</fullName>
        <shortName evidence="12">DOHH</shortName>
        <ecNumber evidence="12">1.14.99.29</ecNumber>
    </recommendedName>
    <alternativeName>
        <fullName evidence="12">Deoxyhypusine dioxygenase</fullName>
    </alternativeName>
    <alternativeName>
        <fullName evidence="12">Deoxyhypusine monooxygenase</fullName>
    </alternativeName>
</protein>
<dbReference type="GO" id="GO:0005737">
    <property type="term" value="C:cytoplasm"/>
    <property type="evidence" value="ECO:0007669"/>
    <property type="project" value="UniProtKB-SubCell"/>
</dbReference>
<feature type="binding site" evidence="12">
    <location>
        <position position="100"/>
    </location>
    <ligand>
        <name>Fe cation</name>
        <dbReference type="ChEBI" id="CHEBI:24875"/>
        <label>1</label>
    </ligand>
</feature>
<evidence type="ECO:0000313" key="16">
    <source>
        <dbReference type="Proteomes" id="UP000265663"/>
    </source>
</evidence>
<dbReference type="SUPFAM" id="SSF48371">
    <property type="entry name" value="ARM repeat"/>
    <property type="match status" value="2"/>
</dbReference>
<keyword evidence="6 12" id="KW-0560">Oxidoreductase</keyword>
<dbReference type="EC" id="1.14.99.29" evidence="12"/>
<evidence type="ECO:0000259" key="14">
    <source>
        <dbReference type="Pfam" id="PF12830"/>
    </source>
</evidence>
<gene>
    <name evidence="12" type="primary">LIA1</name>
    <name evidence="15" type="ORF">GMOD_00007743</name>
</gene>
<dbReference type="GO" id="GO:0034087">
    <property type="term" value="P:establishment of mitotic sister chromatid cohesion"/>
    <property type="evidence" value="ECO:0007669"/>
    <property type="project" value="TreeGrafter"/>
</dbReference>
<feature type="region of interest" description="Disordered" evidence="13">
    <location>
        <begin position="547"/>
        <end position="622"/>
    </location>
</feature>
<feature type="domain" description="Sister chromatid cohesion C-terminal" evidence="14">
    <location>
        <begin position="1758"/>
        <end position="1940"/>
    </location>
</feature>
<evidence type="ECO:0000256" key="13">
    <source>
        <dbReference type="SAM" id="MobiDB-lite"/>
    </source>
</evidence>
<feature type="compositionally biased region" description="Basic residues" evidence="13">
    <location>
        <begin position="2148"/>
        <end position="2163"/>
    </location>
</feature>
<feature type="binding site" evidence="12">
    <location>
        <position position="268"/>
    </location>
    <ligand>
        <name>Fe cation</name>
        <dbReference type="ChEBI" id="CHEBI:24875"/>
        <label>2</label>
    </ligand>
</feature>
<feature type="compositionally biased region" description="Polar residues" evidence="13">
    <location>
        <begin position="517"/>
        <end position="526"/>
    </location>
</feature>
<evidence type="ECO:0000256" key="1">
    <source>
        <dbReference type="ARBA" id="ARBA00000068"/>
    </source>
</evidence>
<keyword evidence="16" id="KW-1185">Reference proteome</keyword>
<evidence type="ECO:0000256" key="6">
    <source>
        <dbReference type="ARBA" id="ARBA00023002"/>
    </source>
</evidence>
<dbReference type="InterPro" id="IPR027517">
    <property type="entry name" value="Deoxyhypusine_hydroxylase"/>
</dbReference>
<keyword evidence="12" id="KW-0963">Cytoplasm</keyword>
<dbReference type="PANTHER" id="PTHR21704">
    <property type="entry name" value="NIPPED-B-LIKE PROTEIN DELANGIN SCC2-RELATED"/>
    <property type="match status" value="1"/>
</dbReference>
<dbReference type="PANTHER" id="PTHR21704:SF18">
    <property type="entry name" value="NIPPED-B-LIKE PROTEIN"/>
    <property type="match status" value="1"/>
</dbReference>
<comment type="similarity">
    <text evidence="3">Belongs to the SCC2/Nipped-B family.</text>
</comment>
<evidence type="ECO:0000256" key="11">
    <source>
        <dbReference type="ARBA" id="ARBA00023306"/>
    </source>
</evidence>
<keyword evidence="9 12" id="KW-0539">Nucleus</keyword>
<feature type="compositionally biased region" description="Polar residues" evidence="13">
    <location>
        <begin position="599"/>
        <end position="610"/>
    </location>
</feature>
<sequence length="2174" mass="241261">MAVIEQDTQVPTLRSILASEAEPLARRFRALFSLKHLAGLQPPSAQTVPAIEAIAAAFSSPSALLKHELAYCLGQSGHDAAIAPLRGVLEDKEEDSMCRHEAAEALGALSDKGSLDLLRALRDDPKEVDVVRETCDIAVERIEWDNGLQKGQEKLKKSDFTSVDPAPPLPQGAEKQSIPELEKTLLDTSLPLFQRYRAMFALRDLSSPPDLPTAVPAVQALARGFRDPSALFRHEIAFVFGQLSHPASIPSLTEALSNTNEASMVRHEAAEALGSLGDEDGVEETLRKFLNDPEQVVRDSVVVALDMAEFEKNGEVEYAIVPQAVCTSDLFARKTEGKAVGLETVTVVLEDGIATSADRSQLAPKRQADNEQSIYPHYGPALRRCSTPSSHCTSTTAMNGNWHNVNGGGLPIRRPPPTVDEALPYSPFTSIIPFSPDIIPFPVAEPPTPPSTLSLDQQSAAKRAVAILNDEVQGQSTAQHLYETLNQLRSLLHRDKLPEYHFKSIPQLANPPPDSPVKNTNGNASKYTPELSPFARMLLKQTDVSFTTLSTSTPTPPRAEQAPARSKAHYQQARAVAQAPATSNSNTQAQSAGLPYPLSTPSSAPNSTPVRPSVRPPGPAVMIKPVTGAREDYRYIENIQTPGSLSQKKDDSRAEGGAAVLRPHERDIADGKIELLKKVVADLTEDKDDLDGPLQFTKIMSPDGDFSVLKPRSMDNLSEKIAGVVSLGRFGTLPVDLVMQIQSLLQPTVMSTIKNGLFSRDDGTVELSESTPLAKLALKASKLLLETMIEGYDDHRIRREEIIDTIVDLIKLVKDACIIPIVQSRRSGESQDLFNTASAVRQDLQPVLRLCGAVLARFATLIGKHKLSDRAVNALEYLTLEILVEQNSEHEKDSVFTIKKFEHFRQKAMDVLAQVFSQHFDLRLSILSGIFSNLEKLPDKKASARQFVSAREPSIMTISALFMRFVQVVATNPSTRTTLHIGDVDVAEDESGDKPFRNLLDLFIEDFCNVLGSPQWPAAVMLLQALLVRMSNILKDEEATKHSVVDKDMALTTMARIGCGVIDFKDRLKKMKQKLDISQSDLSSRLDRLVNDAMSDDVKERVNDVDLYAFDGPYRMVIESLVDYLDLRPSQEDPHLAAVTGYYISLWLTEVLKLFPREGEDNRPLAIRTVQQCLENMIIDSKWLSRKYNFQSVSDDQSKIASGVITLQSQVCRYLPSIVTFMQRYAQDKHSSKLRTRGTTGLQQLLDKDPRVISENHVINMIPSLRDSSPMVREATLSLLSNCLAKEPSLERHVLPQILEMTTDLSNGPKKKAIKLLKDIYLRSTSKQNRLKIAAPLLLPSQDDESTISELSRNVLEEIWMTTANPNAKTGDSQDKLDRAQRASFMVDLVESIDRSRVHLEAFEKFFVHCLSPEAKHPAMNLKICGELVVDLIDEVIDPGNGTDTESQARVMNALSVFAKTKPTLFKVVHLNHLKLYIKTIQDTGDIALVQPTVVIFRHVLPTLSSLEQSLADEIRQSLMRNLSKLASYAAQDRRASRETLLDVIHCLWAISGMPGMNADRIFVPLCSVICQLRPFLQCAQAEATERRLSILSYLILLGTFGQVCNVDQHATAFVARLRNMLITQNATLKTQMESLFDSKTPTPPSLLLLDTARPFTMQNWEIKIREQALRSMGGICQQSPQHFMRNEVQEVVKQVFKNEGNDSLKYIALSFIREFFSAAERRSETGAQIAVGKGAITGSKRLESSFTATGNDRASLQLAQTFLEHFINAAFRNKNELAVIATDIIASISRQGLVHPKECCTALVALATSPLLSLAQVAGDEHKRIHEKQESYLEKEYMKAIRRAFEYQRDLYGDPHGMVEATHTPKLAKLLEALKSGKKASLKKFIVNFCKQVDFDFDELDASGTIPGHVLYARFCLENLALLDFPHFEEIAVFLGAVEAMVLNTTGPAVGLVIEDEMPKHYMNVETPLHQDMSQQQQQPQFAIGQMSGVMYQSLTVAPSFPRLIPPSIDDDRLRKITAACMILQMVWETRTFIRRCYTIKNNGPIPPKDYPKPASRNNFITGKDLWERFNPIMRALDTRESMIKHCYDFAELLDVDRDIFVDAEGVDTLGAGYETPNDEGDNGTSFPTSGRGRKRKSNVNLSNTPKKARSRASGSKKKGRNSKTPDGDEDSD</sequence>
<evidence type="ECO:0000256" key="9">
    <source>
        <dbReference type="ARBA" id="ARBA00023242"/>
    </source>
</evidence>
<keyword evidence="4 12" id="KW-0479">Metal-binding</keyword>
<dbReference type="InterPro" id="IPR004155">
    <property type="entry name" value="PBS_lyase_HEAT"/>
</dbReference>
<feature type="binding site" evidence="12">
    <location>
        <position position="267"/>
    </location>
    <ligand>
        <name>Fe cation</name>
        <dbReference type="ChEBI" id="CHEBI:24875"/>
        <label>2</label>
    </ligand>
</feature>
<evidence type="ECO:0000313" key="15">
    <source>
        <dbReference type="EMBL" id="RMZ72723.1"/>
    </source>
</evidence>
<feature type="binding site" evidence="12">
    <location>
        <position position="101"/>
    </location>
    <ligand>
        <name>Fe cation</name>
        <dbReference type="ChEBI" id="CHEBI:24875"/>
        <label>1</label>
    </ligand>
</feature>
<evidence type="ECO:0000256" key="5">
    <source>
        <dbReference type="ARBA" id="ARBA00022737"/>
    </source>
</evidence>
<dbReference type="SMART" id="SM00567">
    <property type="entry name" value="EZ_HEAT"/>
    <property type="match status" value="6"/>
</dbReference>
<evidence type="ECO:0000256" key="3">
    <source>
        <dbReference type="ARBA" id="ARBA00009252"/>
    </source>
</evidence>
<dbReference type="GO" id="GO:1990414">
    <property type="term" value="P:replication-born double-strand break repair via sister chromatid exchange"/>
    <property type="evidence" value="ECO:0007669"/>
    <property type="project" value="TreeGrafter"/>
</dbReference>
<feature type="region of interest" description="Disordered" evidence="13">
    <location>
        <begin position="504"/>
        <end position="528"/>
    </location>
</feature>
<comment type="catalytic activity">
    <reaction evidence="1 12">
        <text>[eIF5A protein]-deoxyhypusine + AH2 + O2 = [eIF5A protein]-hypusine + A + H2O</text>
        <dbReference type="Rhea" id="RHEA:14101"/>
        <dbReference type="Rhea" id="RHEA-COMP:10144"/>
        <dbReference type="Rhea" id="RHEA-COMP:12592"/>
        <dbReference type="ChEBI" id="CHEBI:13193"/>
        <dbReference type="ChEBI" id="CHEBI:15377"/>
        <dbReference type="ChEBI" id="CHEBI:15379"/>
        <dbReference type="ChEBI" id="CHEBI:17499"/>
        <dbReference type="ChEBI" id="CHEBI:82657"/>
        <dbReference type="ChEBI" id="CHEBI:91175"/>
        <dbReference type="EC" id="1.14.99.29"/>
    </reaction>
</comment>
<evidence type="ECO:0000256" key="12">
    <source>
        <dbReference type="HAMAP-Rule" id="MF_03101"/>
    </source>
</evidence>
<feature type="region of interest" description="Disordered" evidence="13">
    <location>
        <begin position="155"/>
        <end position="176"/>
    </location>
</feature>
<evidence type="ECO:0000256" key="4">
    <source>
        <dbReference type="ARBA" id="ARBA00022723"/>
    </source>
</evidence>
<dbReference type="GO" id="GO:0071169">
    <property type="term" value="P:establishment of protein localization to chromatin"/>
    <property type="evidence" value="ECO:0007669"/>
    <property type="project" value="TreeGrafter"/>
</dbReference>
<feature type="compositionally biased region" description="Polar residues" evidence="13">
    <location>
        <begin position="580"/>
        <end position="591"/>
    </location>
</feature>
<dbReference type="GO" id="GO:0090694">
    <property type="term" value="C:Scc2-Scc4 cohesin loading complex"/>
    <property type="evidence" value="ECO:0007669"/>
    <property type="project" value="TreeGrafter"/>
</dbReference>
<dbReference type="OrthoDB" id="418242at2759"/>
<dbReference type="InterPro" id="IPR026003">
    <property type="entry name" value="Cohesin_HEAT"/>
</dbReference>
<comment type="function">
    <text evidence="12">Catalyzes the hydroxylation of the N(6)-(4-aminobutyl)-L-lysine intermediate to form hypusine, an essential post-translational modification only found in mature eIF-5A factor.</text>
</comment>
<comment type="subcellular location">
    <subcellularLocation>
        <location evidence="12">Cytoplasm</location>
    </subcellularLocation>
    <subcellularLocation>
        <location evidence="12">Nucleus</location>
    </subcellularLocation>
</comment>
<feature type="binding site" evidence="12">
    <location>
        <position position="234"/>
    </location>
    <ligand>
        <name>Fe cation</name>
        <dbReference type="ChEBI" id="CHEBI:24875"/>
        <label>2</label>
    </ligand>
</feature>
<comment type="similarity">
    <text evidence="12">Belongs to the deoxyhypusine hydroxylase family.</text>
</comment>
<dbReference type="GO" id="GO:0061775">
    <property type="term" value="F:cohesin loader activity"/>
    <property type="evidence" value="ECO:0007669"/>
    <property type="project" value="InterPro"/>
</dbReference>
<feature type="binding site" evidence="12">
    <location>
        <position position="67"/>
    </location>
    <ligand>
        <name>Fe cation</name>
        <dbReference type="ChEBI" id="CHEBI:24875"/>
        <label>1</label>
    </ligand>
</feature>
<dbReference type="HAMAP" id="MF_03101">
    <property type="entry name" value="Deoxyhypusine_hydroxylase"/>
    <property type="match status" value="1"/>
</dbReference>
<dbReference type="UniPathway" id="UPA00354"/>
<keyword evidence="10 12" id="KW-0386">Hypusine biosynthesis</keyword>